<keyword evidence="9" id="KW-1185">Reference proteome</keyword>
<dbReference type="SUPFAM" id="SSF56801">
    <property type="entry name" value="Acetyl-CoA synthetase-like"/>
    <property type="match status" value="1"/>
</dbReference>
<dbReference type="InterPro" id="IPR025110">
    <property type="entry name" value="AMP-bd_C"/>
</dbReference>
<dbReference type="EMBL" id="CP015058">
    <property type="protein sequence ID" value="QGN16608.1"/>
    <property type="molecule type" value="Genomic_DNA"/>
</dbReference>
<keyword evidence="5" id="KW-0472">Membrane</keyword>
<dbReference type="Pfam" id="PF13193">
    <property type="entry name" value="AMP-binding_C"/>
    <property type="match status" value="1"/>
</dbReference>
<evidence type="ECO:0000313" key="8">
    <source>
        <dbReference type="EMBL" id="QGN16608.1"/>
    </source>
</evidence>
<name>A0ABX6EWE3_KLUMA</name>
<dbReference type="Gene3D" id="3.30.300.30">
    <property type="match status" value="1"/>
</dbReference>
<gene>
    <name evidence="8" type="primary">FAT1</name>
    <name evidence="8" type="ORF">FIM1_3324</name>
</gene>
<feature type="transmembrane region" description="Helical" evidence="5">
    <location>
        <begin position="155"/>
        <end position="175"/>
    </location>
</feature>
<sequence length="678" mass="77736">MPHTNQSMSELMKLYILVILRTLSRVILFPFRLLIFLVNKALPTDLMDKLDPNYRWRDDYHIATYFIASVVKYIWLIYSNRFQYWYIIESQVKKHPNSLAISYAKPLAKKGEFELQEFTYAETYKIVLRLSHYLFNVHRVKPGDNIALDFTNKPLFIFLWFALWNLGATPAFLNYNTLGQPLIHCIQVSNISQIFIDPFAAEPIKKTEDDLKKELPHTQLHYLDEDELFETVLLNEDYPTLRVDDAIRSPNSARDFEAAMLIYTSGTTGLPKPAIMSWRKATIGCSLFGRIMRVTPGKAVFTAMPLYHSTAALLGVCAIFAHGGCVAISNKFSTSTFWKQVCLTNATHIQYVGEVCRYLLNSPVSPYEKKHHVEIAYGNGLKTDIWKEFKERFNIKIIGEFYASTESPFATTSLQRGEFGIGACRNYGPVVNAFLSIQQCLVKVDPDDETQIYRNEKGFAETTDVGQAGELLMRIFIPKRPETSFQGYLGNKKDTESKVIRDVFRKGDAWYRSGDLLRADENGLWYFTDRLGDTFRWKSENVSSAEVENQIMSASKDIILEAVVVGVQLPSNEGRAGFAVIKLKKVDISVEEKVELLNSLLSHLKNNLPKYALPIFIKFVENIELTHTHKVAKSKYRNQVLPHGESGNETLFWLCNYKYYKVLTDDDWEEIAKGTNKI</sequence>
<organism evidence="8 9">
    <name type="scientific">Kluyveromyces marxianus</name>
    <name type="common">Yeast</name>
    <name type="synonym">Candida kefyr</name>
    <dbReference type="NCBI Taxonomy" id="4911"/>
    <lineage>
        <taxon>Eukaryota</taxon>
        <taxon>Fungi</taxon>
        <taxon>Dikarya</taxon>
        <taxon>Ascomycota</taxon>
        <taxon>Saccharomycotina</taxon>
        <taxon>Saccharomycetes</taxon>
        <taxon>Saccharomycetales</taxon>
        <taxon>Saccharomycetaceae</taxon>
        <taxon>Kluyveromyces</taxon>
    </lineage>
</organism>
<dbReference type="Gene3D" id="3.40.50.12780">
    <property type="entry name" value="N-terminal domain of ligase-like"/>
    <property type="match status" value="1"/>
</dbReference>
<keyword evidence="3" id="KW-0547">Nucleotide-binding</keyword>
<comment type="similarity">
    <text evidence="1">Belongs to the ATP-dependent AMP-binding enzyme family.</text>
</comment>
<evidence type="ECO:0000256" key="1">
    <source>
        <dbReference type="ARBA" id="ARBA00006432"/>
    </source>
</evidence>
<keyword evidence="4" id="KW-0067">ATP-binding</keyword>
<keyword evidence="2" id="KW-0436">Ligase</keyword>
<evidence type="ECO:0000256" key="3">
    <source>
        <dbReference type="ARBA" id="ARBA00022741"/>
    </source>
</evidence>
<evidence type="ECO:0000259" key="7">
    <source>
        <dbReference type="Pfam" id="PF13193"/>
    </source>
</evidence>
<evidence type="ECO:0000256" key="4">
    <source>
        <dbReference type="ARBA" id="ARBA00022840"/>
    </source>
</evidence>
<dbReference type="PROSITE" id="PS00455">
    <property type="entry name" value="AMP_BINDING"/>
    <property type="match status" value="1"/>
</dbReference>
<dbReference type="InterPro" id="IPR020845">
    <property type="entry name" value="AMP-binding_CS"/>
</dbReference>
<feature type="domain" description="AMP-binding enzyme C-terminal" evidence="7">
    <location>
        <begin position="546"/>
        <end position="630"/>
    </location>
</feature>
<dbReference type="InterPro" id="IPR042099">
    <property type="entry name" value="ANL_N_sf"/>
</dbReference>
<keyword evidence="5" id="KW-0812">Transmembrane</keyword>
<dbReference type="InterPro" id="IPR000873">
    <property type="entry name" value="AMP-dep_synth/lig_dom"/>
</dbReference>
<dbReference type="PANTHER" id="PTHR43107">
    <property type="entry name" value="LONG-CHAIN FATTY ACID TRANSPORT PROTEIN"/>
    <property type="match status" value="1"/>
</dbReference>
<keyword evidence="5" id="KW-1133">Transmembrane helix</keyword>
<dbReference type="Proteomes" id="UP000422736">
    <property type="component" value="Chromosome 5"/>
</dbReference>
<evidence type="ECO:0000259" key="6">
    <source>
        <dbReference type="Pfam" id="PF00501"/>
    </source>
</evidence>
<evidence type="ECO:0000256" key="5">
    <source>
        <dbReference type="SAM" id="Phobius"/>
    </source>
</evidence>
<dbReference type="Pfam" id="PF00501">
    <property type="entry name" value="AMP-binding"/>
    <property type="match status" value="1"/>
</dbReference>
<feature type="transmembrane region" description="Helical" evidence="5">
    <location>
        <begin position="60"/>
        <end position="78"/>
    </location>
</feature>
<evidence type="ECO:0000313" key="9">
    <source>
        <dbReference type="Proteomes" id="UP000422736"/>
    </source>
</evidence>
<feature type="transmembrane region" description="Helical" evidence="5">
    <location>
        <begin position="12"/>
        <end position="38"/>
    </location>
</feature>
<feature type="domain" description="AMP-dependent synthetase/ligase" evidence="6">
    <location>
        <begin position="89"/>
        <end position="413"/>
    </location>
</feature>
<reference evidence="8 9" key="2">
    <citation type="submission" date="2019-11" db="EMBL/GenBank/DDBJ databases">
        <authorList>
            <person name="Lu H."/>
        </authorList>
    </citation>
    <scope>NUCLEOTIDE SEQUENCE [LARGE SCALE GENOMIC DNA]</scope>
    <source>
        <strain evidence="8 9">FIM1</strain>
    </source>
</reference>
<protein>
    <submittedName>
        <fullName evidence="8">Very long-chain fatty acid transport protein</fullName>
    </submittedName>
</protein>
<reference evidence="8 9" key="1">
    <citation type="submission" date="2016-03" db="EMBL/GenBank/DDBJ databases">
        <title>How can Kluyveromyces marxianus grow so fast - potential evolutionary course in Saccharomyces Complex revealed by comparative genomics.</title>
        <authorList>
            <person name="Mo W."/>
            <person name="Lu W."/>
            <person name="Yang X."/>
            <person name="Qi J."/>
            <person name="Lv H."/>
        </authorList>
    </citation>
    <scope>NUCLEOTIDE SEQUENCE [LARGE SCALE GENOMIC DNA]</scope>
    <source>
        <strain evidence="8 9">FIM1</strain>
    </source>
</reference>
<accession>A0ABX6EWE3</accession>
<dbReference type="InterPro" id="IPR045851">
    <property type="entry name" value="AMP-bd_C_sf"/>
</dbReference>
<dbReference type="PANTHER" id="PTHR43107:SF15">
    <property type="entry name" value="FATTY ACID TRANSPORT PROTEIN 3, ISOFORM A"/>
    <property type="match status" value="1"/>
</dbReference>
<proteinExistence type="inferred from homology"/>
<evidence type="ECO:0000256" key="2">
    <source>
        <dbReference type="ARBA" id="ARBA00022598"/>
    </source>
</evidence>